<feature type="transmembrane region" description="Helical" evidence="7">
    <location>
        <begin position="78"/>
        <end position="95"/>
    </location>
</feature>
<sequence>MSMNVDTTLLMISGDGAVPLTWWNVAIAALMLLVAVCVSSVFRLRLEKQIIIAGARCFIQLTVLGLVLKRVFATESPVYVLAMAGALGGLAAMEVSRWRSKRTVKGLFWIAFVSIFGSAMSVGLVGATFAMNFNPPLKASLFIPVLGMILSNSMIGVSLGTDSVLASVDTRRDTLESMLCFGASRWEAVRPIAAEAARTAMLPSITSASITGLIAIPGMMSGQILSGANVMDAARYQQVILFLIMASVALGTAMSVILVSFVVIDGQPKLRPELIRLRAASGNKNSSGNSSSGGVATPRSGLSSRTSTIVHLKKWKGGGGASEDERSRCSA</sequence>
<reference evidence="8" key="1">
    <citation type="submission" date="2022-07" db="EMBL/GenBank/DDBJ databases">
        <title>Phylogenomic reconstructions and comparative analyses of Kickxellomycotina fungi.</title>
        <authorList>
            <person name="Reynolds N.K."/>
            <person name="Stajich J.E."/>
            <person name="Barry K."/>
            <person name="Grigoriev I.V."/>
            <person name="Crous P."/>
            <person name="Smith M.E."/>
        </authorList>
    </citation>
    <scope>NUCLEOTIDE SEQUENCE</scope>
    <source>
        <strain evidence="8">BCRC 34297</strain>
    </source>
</reference>
<dbReference type="Pfam" id="PF03649">
    <property type="entry name" value="UPF0014"/>
    <property type="match status" value="1"/>
</dbReference>
<feature type="transmembrane region" description="Helical" evidence="7">
    <location>
        <begin position="141"/>
        <end position="168"/>
    </location>
</feature>
<accession>A0A9W8GRR1</accession>
<evidence type="ECO:0000256" key="2">
    <source>
        <dbReference type="ARBA" id="ARBA00005268"/>
    </source>
</evidence>
<evidence type="ECO:0000313" key="8">
    <source>
        <dbReference type="EMBL" id="KAJ2751525.1"/>
    </source>
</evidence>
<evidence type="ECO:0000256" key="4">
    <source>
        <dbReference type="ARBA" id="ARBA00022989"/>
    </source>
</evidence>
<comment type="caution">
    <text evidence="8">The sequence shown here is derived from an EMBL/GenBank/DDBJ whole genome shotgun (WGS) entry which is preliminary data.</text>
</comment>
<feature type="transmembrane region" description="Helical" evidence="7">
    <location>
        <begin position="200"/>
        <end position="220"/>
    </location>
</feature>
<dbReference type="PANTHER" id="PTHR30028:SF0">
    <property type="entry name" value="PROTEIN ALUMINUM SENSITIVE 3"/>
    <property type="match status" value="1"/>
</dbReference>
<proteinExistence type="inferred from homology"/>
<comment type="subcellular location">
    <subcellularLocation>
        <location evidence="1">Membrane</location>
        <topology evidence="1">Multi-pass membrane protein</topology>
    </subcellularLocation>
</comment>
<feature type="compositionally biased region" description="Polar residues" evidence="6">
    <location>
        <begin position="300"/>
        <end position="309"/>
    </location>
</feature>
<feature type="transmembrane region" description="Helical" evidence="7">
    <location>
        <begin position="107"/>
        <end position="129"/>
    </location>
</feature>
<organism evidence="8 9">
    <name type="scientific">Coemansia pectinata</name>
    <dbReference type="NCBI Taxonomy" id="1052879"/>
    <lineage>
        <taxon>Eukaryota</taxon>
        <taxon>Fungi</taxon>
        <taxon>Fungi incertae sedis</taxon>
        <taxon>Zoopagomycota</taxon>
        <taxon>Kickxellomycotina</taxon>
        <taxon>Kickxellomycetes</taxon>
        <taxon>Kickxellales</taxon>
        <taxon>Kickxellaceae</taxon>
        <taxon>Coemansia</taxon>
    </lineage>
</organism>
<dbReference type="OrthoDB" id="432685at2759"/>
<dbReference type="EMBL" id="JANBUH010000390">
    <property type="protein sequence ID" value="KAJ2751525.1"/>
    <property type="molecule type" value="Genomic_DNA"/>
</dbReference>
<dbReference type="Proteomes" id="UP001140011">
    <property type="component" value="Unassembled WGS sequence"/>
</dbReference>
<comment type="similarity">
    <text evidence="2">Belongs to the UPF0014 family.</text>
</comment>
<evidence type="ECO:0000256" key="7">
    <source>
        <dbReference type="SAM" id="Phobius"/>
    </source>
</evidence>
<evidence type="ECO:0000256" key="6">
    <source>
        <dbReference type="SAM" id="MobiDB-lite"/>
    </source>
</evidence>
<dbReference type="PANTHER" id="PTHR30028">
    <property type="entry name" value="UPF0014 INNER MEMBRANE PROTEIN YBBM-RELATED"/>
    <property type="match status" value="1"/>
</dbReference>
<feature type="region of interest" description="Disordered" evidence="6">
    <location>
        <begin position="281"/>
        <end position="331"/>
    </location>
</feature>
<dbReference type="AlphaFoldDB" id="A0A9W8GRR1"/>
<keyword evidence="5 7" id="KW-0472">Membrane</keyword>
<feature type="compositionally biased region" description="Low complexity" evidence="6">
    <location>
        <begin position="281"/>
        <end position="294"/>
    </location>
</feature>
<dbReference type="InterPro" id="IPR005226">
    <property type="entry name" value="UPF0014_fam"/>
</dbReference>
<feature type="transmembrane region" description="Helical" evidence="7">
    <location>
        <begin position="50"/>
        <end position="72"/>
    </location>
</feature>
<feature type="transmembrane region" description="Helical" evidence="7">
    <location>
        <begin position="240"/>
        <end position="264"/>
    </location>
</feature>
<evidence type="ECO:0000256" key="5">
    <source>
        <dbReference type="ARBA" id="ARBA00023136"/>
    </source>
</evidence>
<name>A0A9W8GRR1_9FUNG</name>
<keyword evidence="3 7" id="KW-0812">Transmembrane</keyword>
<keyword evidence="4 7" id="KW-1133">Transmembrane helix</keyword>
<evidence type="ECO:0000256" key="3">
    <source>
        <dbReference type="ARBA" id="ARBA00022692"/>
    </source>
</evidence>
<keyword evidence="9" id="KW-1185">Reference proteome</keyword>
<dbReference type="GO" id="GO:0005886">
    <property type="term" value="C:plasma membrane"/>
    <property type="evidence" value="ECO:0007669"/>
    <property type="project" value="TreeGrafter"/>
</dbReference>
<gene>
    <name evidence="8" type="ORF">GGI19_004430</name>
</gene>
<evidence type="ECO:0000313" key="9">
    <source>
        <dbReference type="Proteomes" id="UP001140011"/>
    </source>
</evidence>
<evidence type="ECO:0000256" key="1">
    <source>
        <dbReference type="ARBA" id="ARBA00004141"/>
    </source>
</evidence>
<feature type="transmembrane region" description="Helical" evidence="7">
    <location>
        <begin position="20"/>
        <end position="38"/>
    </location>
</feature>
<protein>
    <submittedName>
        <fullName evidence="8">Uncharacterized protein</fullName>
    </submittedName>
</protein>